<feature type="region of interest" description="Disordered" evidence="1">
    <location>
        <begin position="192"/>
        <end position="230"/>
    </location>
</feature>
<feature type="compositionally biased region" description="Acidic residues" evidence="1">
    <location>
        <begin position="193"/>
        <end position="208"/>
    </location>
</feature>
<gene>
    <name evidence="2" type="ORF">ESP62_009375</name>
</gene>
<sequence length="290" mass="30044">MPVGPKGKVAEATAEETAAKVSGDKKKRSKSFPTLPLPDAITIIKSAGEHGMEHSLGAFAKYCGHTSANSGPFKQKLSSFKDWKLVSVNGDRVTITDSSRPLILEKDAASIAAATRSAFTSCDIMERFYQEMAKGVVYSPADLRKHAVVEFEVSSESSGMFAKSIASSAVAAGLATASDDAGSVTFKVPGEVEGAEVEPEVEDSEDDSLQTRGRGAGSGQGAVPPSAPGQAPVVVRQTWLTTHGEVTFEIRSREPLTAGAFGAVAKIVTEAGLLAADLGEPEAGDDLGSA</sequence>
<proteinExistence type="predicted"/>
<feature type="region of interest" description="Disordered" evidence="1">
    <location>
        <begin position="1"/>
        <end position="33"/>
    </location>
</feature>
<reference evidence="2" key="1">
    <citation type="submission" date="2019-09" db="EMBL/GenBank/DDBJ databases">
        <authorList>
            <person name="Li J."/>
        </authorList>
    </citation>
    <scope>NUCLEOTIDE SEQUENCE [LARGE SCALE GENOMIC DNA]</scope>
    <source>
        <strain evidence="2">NRBC 14897</strain>
    </source>
</reference>
<evidence type="ECO:0000256" key="1">
    <source>
        <dbReference type="SAM" id="MobiDB-lite"/>
    </source>
</evidence>
<dbReference type="RefSeq" id="WP_129182448.1">
    <property type="nucleotide sequence ID" value="NZ_JAGIOG010000001.1"/>
</dbReference>
<dbReference type="OrthoDB" id="9152156at2"/>
<dbReference type="Proteomes" id="UP001515100">
    <property type="component" value="Unassembled WGS sequence"/>
</dbReference>
<evidence type="ECO:0000313" key="3">
    <source>
        <dbReference type="Proteomes" id="UP001515100"/>
    </source>
</evidence>
<comment type="caution">
    <text evidence="2">The sequence shown here is derived from an EMBL/GenBank/DDBJ whole genome shotgun (WGS) entry which is preliminary data.</text>
</comment>
<evidence type="ECO:0000313" key="2">
    <source>
        <dbReference type="EMBL" id="KAA1378546.1"/>
    </source>
</evidence>
<organism evidence="2 3">
    <name type="scientific">Aeromicrobium fastidiosum</name>
    <dbReference type="NCBI Taxonomy" id="52699"/>
    <lineage>
        <taxon>Bacteria</taxon>
        <taxon>Bacillati</taxon>
        <taxon>Actinomycetota</taxon>
        <taxon>Actinomycetes</taxon>
        <taxon>Propionibacteriales</taxon>
        <taxon>Nocardioidaceae</taxon>
        <taxon>Aeromicrobium</taxon>
    </lineage>
</organism>
<keyword evidence="3" id="KW-1185">Reference proteome</keyword>
<dbReference type="EMBL" id="SDPP02000002">
    <property type="protein sequence ID" value="KAA1378546.1"/>
    <property type="molecule type" value="Genomic_DNA"/>
</dbReference>
<protein>
    <submittedName>
        <fullName evidence="2">Uncharacterized protein</fullName>
    </submittedName>
</protein>
<dbReference type="AlphaFoldDB" id="A0A641ANU8"/>
<name>A0A641ANU8_9ACTN</name>
<accession>A0A641ANU8</accession>